<accession>A0AA35RYQ7</accession>
<dbReference type="GO" id="GO:0005829">
    <property type="term" value="C:cytosol"/>
    <property type="evidence" value="ECO:0007669"/>
    <property type="project" value="TreeGrafter"/>
</dbReference>
<comment type="subcellular location">
    <subcellularLocation>
        <location evidence="2">Nucleus</location>
    </subcellularLocation>
</comment>
<comment type="caution">
    <text evidence="5">The sequence shown here is derived from an EMBL/GenBank/DDBJ whole genome shotgun (WGS) entry which is preliminary data.</text>
</comment>
<dbReference type="GO" id="GO:0003723">
    <property type="term" value="F:RNA binding"/>
    <property type="evidence" value="ECO:0007669"/>
    <property type="project" value="UniProtKB-KW"/>
</dbReference>
<comment type="similarity">
    <text evidence="1 2">Belongs to the DXO/Dom3Z family.</text>
</comment>
<dbReference type="PANTHER" id="PTHR12395">
    <property type="entry name" value="DOM-3 RELATED"/>
    <property type="match status" value="1"/>
</dbReference>
<evidence type="ECO:0000256" key="2">
    <source>
        <dbReference type="RuleBase" id="RU367113"/>
    </source>
</evidence>
<sequence>MHEFGDRERDHESLLPPAKRTKIGGNSARIAAEETETTRERKTRRTTMPEFRAETLDDFYKPCPNYRLPAELGAFSFDDKGVFQHDRSQLRYYNPPNQPSRLSMDLKVGYDGYVPKEKSGSPDLGPILRWISLNGHCFRPRNEPLSPNNGTSAGRASAAGETAVPTRLNETRPDNLLTNFVVWRGMLCKMLCSLYNQTEPWKVAATLYNGTVYLQEIETEEKRRQEAIMPPQQRATCYWGLKFEDYVTSRDPPAKVGPQSPTVPQQLAPGTVNPHRAFSSVVRTRMNSHSIVMVGEVDCCEHNSKEKSPQSYVELKTSRIILTDRNKASFRRHKLMKWWAQSFLIGVPKLVCGFRNDDGIIKSLQSFRISDIPKETQVDLTMWQPSVCLNFLDELLVWIRKTVIIDNPKVVYLLEWNTPYTRVTCEELSPNSEYVILPDWYLRKKSPPPYVPS</sequence>
<evidence type="ECO:0000313" key="6">
    <source>
        <dbReference type="Proteomes" id="UP001174909"/>
    </source>
</evidence>
<feature type="region of interest" description="Disordered" evidence="3">
    <location>
        <begin position="1"/>
        <end position="45"/>
    </location>
</feature>
<dbReference type="GO" id="GO:0110155">
    <property type="term" value="P:NAD-cap decapping"/>
    <property type="evidence" value="ECO:0007669"/>
    <property type="project" value="TreeGrafter"/>
</dbReference>
<evidence type="ECO:0000256" key="1">
    <source>
        <dbReference type="ARBA" id="ARBA00006562"/>
    </source>
</evidence>
<dbReference type="GO" id="GO:0004518">
    <property type="term" value="F:nuclease activity"/>
    <property type="evidence" value="ECO:0007669"/>
    <property type="project" value="UniProtKB-KW"/>
</dbReference>
<gene>
    <name evidence="5" type="ORF">GBAR_LOCUS11399</name>
</gene>
<comment type="function">
    <text evidence="2">Decapping enzyme for NAD-capped RNAs: specifically hydrolyzes the nicotinamide adenine dinucleotide (NAD) cap from a subset of RNAs by removing the entire NAD moiety from the 5'-end of an NAD-capped RNA.</text>
</comment>
<dbReference type="GO" id="GO:0005634">
    <property type="term" value="C:nucleus"/>
    <property type="evidence" value="ECO:0007669"/>
    <property type="project" value="UniProtKB-SubCell"/>
</dbReference>
<organism evidence="5 6">
    <name type="scientific">Geodia barretti</name>
    <name type="common">Barrett's horny sponge</name>
    <dbReference type="NCBI Taxonomy" id="519541"/>
    <lineage>
        <taxon>Eukaryota</taxon>
        <taxon>Metazoa</taxon>
        <taxon>Porifera</taxon>
        <taxon>Demospongiae</taxon>
        <taxon>Heteroscleromorpha</taxon>
        <taxon>Tetractinellida</taxon>
        <taxon>Astrophorina</taxon>
        <taxon>Geodiidae</taxon>
        <taxon>Geodia</taxon>
    </lineage>
</organism>
<dbReference type="EMBL" id="CASHTH010001713">
    <property type="protein sequence ID" value="CAI8018872.1"/>
    <property type="molecule type" value="Genomic_DNA"/>
</dbReference>
<feature type="compositionally biased region" description="Polar residues" evidence="3">
    <location>
        <begin position="145"/>
        <end position="154"/>
    </location>
</feature>
<keyword evidence="2" id="KW-0479">Metal-binding</keyword>
<dbReference type="InterPro" id="IPR013961">
    <property type="entry name" value="RAI1"/>
</dbReference>
<keyword evidence="6" id="KW-1185">Reference proteome</keyword>
<dbReference type="Proteomes" id="UP001174909">
    <property type="component" value="Unassembled WGS sequence"/>
</dbReference>
<dbReference type="InterPro" id="IPR039039">
    <property type="entry name" value="RAI1-like_fam"/>
</dbReference>
<keyword evidence="2" id="KW-0547">Nucleotide-binding</keyword>
<feature type="region of interest" description="Disordered" evidence="3">
    <location>
        <begin position="250"/>
        <end position="270"/>
    </location>
</feature>
<reference evidence="5" key="1">
    <citation type="submission" date="2023-03" db="EMBL/GenBank/DDBJ databases">
        <authorList>
            <person name="Steffen K."/>
            <person name="Cardenas P."/>
        </authorList>
    </citation>
    <scope>NUCLEOTIDE SEQUENCE</scope>
</reference>
<dbReference type="GO" id="GO:0046872">
    <property type="term" value="F:metal ion binding"/>
    <property type="evidence" value="ECO:0007669"/>
    <property type="project" value="UniProtKB-KW"/>
</dbReference>
<keyword evidence="2" id="KW-0694">RNA-binding</keyword>
<evidence type="ECO:0000256" key="3">
    <source>
        <dbReference type="SAM" id="MobiDB-lite"/>
    </source>
</evidence>
<keyword evidence="2" id="KW-0378">Hydrolase</keyword>
<proteinExistence type="inferred from homology"/>
<dbReference type="GO" id="GO:0000166">
    <property type="term" value="F:nucleotide binding"/>
    <property type="evidence" value="ECO:0007669"/>
    <property type="project" value="UniProtKB-KW"/>
</dbReference>
<feature type="domain" description="RAI1-like" evidence="4">
    <location>
        <begin position="69"/>
        <end position="441"/>
    </location>
</feature>
<feature type="compositionally biased region" description="Basic and acidic residues" evidence="3">
    <location>
        <begin position="1"/>
        <end position="13"/>
    </location>
</feature>
<dbReference type="GO" id="GO:0000956">
    <property type="term" value="P:nuclear-transcribed mRNA catabolic process"/>
    <property type="evidence" value="ECO:0007669"/>
    <property type="project" value="TreeGrafter"/>
</dbReference>
<dbReference type="PANTHER" id="PTHR12395:SF9">
    <property type="entry name" value="DECAPPING AND EXORIBONUCLEASE PROTEIN"/>
    <property type="match status" value="1"/>
</dbReference>
<keyword evidence="2" id="KW-0539">Nucleus</keyword>
<dbReference type="AlphaFoldDB" id="A0AA35RYQ7"/>
<comment type="cofactor">
    <cofactor evidence="2">
        <name>a divalent metal cation</name>
        <dbReference type="ChEBI" id="CHEBI:60240"/>
    </cofactor>
</comment>
<dbReference type="GO" id="GO:0034353">
    <property type="term" value="F:mRNA 5'-diphosphatase activity"/>
    <property type="evidence" value="ECO:0007669"/>
    <property type="project" value="TreeGrafter"/>
</dbReference>
<keyword evidence="2" id="KW-0540">Nuclease</keyword>
<protein>
    <recommendedName>
        <fullName evidence="2">Decapping nuclease</fullName>
        <ecNumber evidence="2">3.6.1.-</ecNumber>
    </recommendedName>
</protein>
<feature type="region of interest" description="Disordered" evidence="3">
    <location>
        <begin position="141"/>
        <end position="167"/>
    </location>
</feature>
<dbReference type="Pfam" id="PF08652">
    <property type="entry name" value="RAI1"/>
    <property type="match status" value="1"/>
</dbReference>
<evidence type="ECO:0000313" key="5">
    <source>
        <dbReference type="EMBL" id="CAI8018872.1"/>
    </source>
</evidence>
<name>A0AA35RYQ7_GEOBA</name>
<evidence type="ECO:0000259" key="4">
    <source>
        <dbReference type="Pfam" id="PF08652"/>
    </source>
</evidence>
<dbReference type="EC" id="3.6.1.-" evidence="2"/>